<evidence type="ECO:0000313" key="10">
    <source>
        <dbReference type="EMBL" id="AEI08543.1"/>
    </source>
</evidence>
<dbReference type="EC" id="6.3.4.19" evidence="7"/>
<comment type="similarity">
    <text evidence="7">Belongs to the tRNA(Ile)-lysidine synthase family.</text>
</comment>
<dbReference type="GO" id="GO:0005737">
    <property type="term" value="C:cytoplasm"/>
    <property type="evidence" value="ECO:0007669"/>
    <property type="project" value="UniProtKB-SubCell"/>
</dbReference>
<keyword evidence="5 7" id="KW-0067">ATP-binding</keyword>
<dbReference type="Pfam" id="PF09179">
    <property type="entry name" value="TilS"/>
    <property type="match status" value="1"/>
</dbReference>
<dbReference type="GO" id="GO:0032267">
    <property type="term" value="F:tRNA(Ile)-lysidine synthase activity"/>
    <property type="evidence" value="ECO:0007669"/>
    <property type="project" value="UniProtKB-EC"/>
</dbReference>
<dbReference type="AlphaFoldDB" id="F8E1Y9"/>
<dbReference type="InterPro" id="IPR014729">
    <property type="entry name" value="Rossmann-like_a/b/a_fold"/>
</dbReference>
<keyword evidence="1 7" id="KW-0963">Cytoplasm</keyword>
<sequence>MPPNTTAHTAFRNWVKRLRREQPQLAEQLRQPVVVGLSGGADSLALLIVAIRFGMEVHAVIVDHGLQDGSEQVAETARQQAEDLGAASARVIAVQCRADDEAQARAARYEALGQIAKGKPVLVAHTASDDAEGVLLSLARGSGLDALAGMRAATRDHPVVHAGAGWLGRPLLMCDRAATELVCREANVSWWEDPHNRSSRYLRSCVRHKLMPQVTDVLGEHAPDALARSARQFRADSDALWAIAKKELQAVASGASKNRNSKKSNLNCAKLAELPAAVRGRIYKLWLTDVAGPLTSAHIGAIDNLVINWKGQQPTAIPWTADNSLQWHVEVSPDSPDNAEETEHWHRIGAMRQTHRLAVQRMDGELRYCAISRRGG</sequence>
<dbReference type="PANTHER" id="PTHR43033">
    <property type="entry name" value="TRNA(ILE)-LYSIDINE SYNTHASE-RELATED"/>
    <property type="match status" value="1"/>
</dbReference>
<evidence type="ECO:0000256" key="5">
    <source>
        <dbReference type="ARBA" id="ARBA00022840"/>
    </source>
</evidence>
<feature type="binding site" evidence="7">
    <location>
        <begin position="38"/>
        <end position="43"/>
    </location>
    <ligand>
        <name>ATP</name>
        <dbReference type="ChEBI" id="CHEBI:30616"/>
    </ligand>
</feature>
<organism evidence="10 11">
    <name type="scientific">Corynebacterium resistens (strain DSM 45100 / JCM 12819 / GTC 2026 / SICGH 158)</name>
    <dbReference type="NCBI Taxonomy" id="662755"/>
    <lineage>
        <taxon>Bacteria</taxon>
        <taxon>Bacillati</taxon>
        <taxon>Actinomycetota</taxon>
        <taxon>Actinomycetes</taxon>
        <taxon>Mycobacteriales</taxon>
        <taxon>Corynebacteriaceae</taxon>
        <taxon>Corynebacterium</taxon>
    </lineage>
</organism>
<name>F8E1Y9_CORRG</name>
<dbReference type="NCBIfam" id="TIGR02432">
    <property type="entry name" value="lysidine_TilS_N"/>
    <property type="match status" value="1"/>
</dbReference>
<accession>F8E1Y9</accession>
<dbReference type="InterPro" id="IPR012094">
    <property type="entry name" value="tRNA_Ile_lys_synt"/>
</dbReference>
<dbReference type="PANTHER" id="PTHR43033:SF1">
    <property type="entry name" value="TRNA(ILE)-LYSIDINE SYNTHASE-RELATED"/>
    <property type="match status" value="1"/>
</dbReference>
<proteinExistence type="inferred from homology"/>
<dbReference type="SUPFAM" id="SSF52402">
    <property type="entry name" value="Adenine nucleotide alpha hydrolases-like"/>
    <property type="match status" value="1"/>
</dbReference>
<evidence type="ECO:0000256" key="2">
    <source>
        <dbReference type="ARBA" id="ARBA00022598"/>
    </source>
</evidence>
<dbReference type="GO" id="GO:0006400">
    <property type="term" value="P:tRNA modification"/>
    <property type="evidence" value="ECO:0007669"/>
    <property type="project" value="UniProtKB-UniRule"/>
</dbReference>
<evidence type="ECO:0000313" key="11">
    <source>
        <dbReference type="Proteomes" id="UP000000492"/>
    </source>
</evidence>
<dbReference type="eggNOG" id="COG0037">
    <property type="taxonomic scope" value="Bacteria"/>
</dbReference>
<keyword evidence="2 7" id="KW-0436">Ligase</keyword>
<dbReference type="CDD" id="cd01992">
    <property type="entry name" value="TilS_N"/>
    <property type="match status" value="1"/>
</dbReference>
<dbReference type="OrthoDB" id="5244702at2"/>
<dbReference type="STRING" id="662755.CRES_0180"/>
<dbReference type="InterPro" id="IPR011063">
    <property type="entry name" value="TilS/TtcA_N"/>
</dbReference>
<dbReference type="RefSeq" id="WP_013887572.1">
    <property type="nucleotide sequence ID" value="NC_015673.1"/>
</dbReference>
<dbReference type="GO" id="GO:0005524">
    <property type="term" value="F:ATP binding"/>
    <property type="evidence" value="ECO:0007669"/>
    <property type="project" value="UniProtKB-UniRule"/>
</dbReference>
<keyword evidence="3 7" id="KW-0819">tRNA processing</keyword>
<dbReference type="Gene3D" id="1.20.59.20">
    <property type="match status" value="1"/>
</dbReference>
<reference evidence="10 11" key="1">
    <citation type="journal article" date="2012" name="BMC Genomics">
        <title>Complete genome sequence, lifestyle, and multi-drug resistance of the human pathogen Corynebacterium resistens DSM 45100 isolated from blood samples of a leukemia patient.</title>
        <authorList>
            <person name="Schroder J."/>
            <person name="Maus I."/>
            <person name="Meyer K."/>
            <person name="Wordemann S."/>
            <person name="Blom J."/>
            <person name="Jaenicke S."/>
            <person name="Schneider J."/>
            <person name="Trost E."/>
            <person name="Tauch A."/>
        </authorList>
    </citation>
    <scope>NUCLEOTIDE SEQUENCE [LARGE SCALE GENOMIC DNA]</scope>
    <source>
        <strain evidence="11">DSM 45100 / JCM 12819 / CCUG 50093 / GTC 2026 / SICGH 158</strain>
    </source>
</reference>
<evidence type="ECO:0000259" key="8">
    <source>
        <dbReference type="Pfam" id="PF01171"/>
    </source>
</evidence>
<comment type="domain">
    <text evidence="7">The N-terminal region contains the highly conserved SGGXDS motif, predicted to be a P-loop motif involved in ATP binding.</text>
</comment>
<dbReference type="EMBL" id="CP002857">
    <property type="protein sequence ID" value="AEI08543.1"/>
    <property type="molecule type" value="Genomic_DNA"/>
</dbReference>
<dbReference type="KEGG" id="crd:CRES_0180"/>
<evidence type="ECO:0000259" key="9">
    <source>
        <dbReference type="Pfam" id="PF09179"/>
    </source>
</evidence>
<dbReference type="InterPro" id="IPR012795">
    <property type="entry name" value="tRNA_Ile_lys_synt_N"/>
</dbReference>
<dbReference type="HOGENOM" id="CLU_018869_1_1_11"/>
<keyword evidence="11" id="KW-1185">Reference proteome</keyword>
<dbReference type="SUPFAM" id="SSF82829">
    <property type="entry name" value="MesJ substrate recognition domain-like"/>
    <property type="match status" value="1"/>
</dbReference>
<protein>
    <recommendedName>
        <fullName evidence="7">tRNA(Ile)-lysidine synthase</fullName>
        <ecNumber evidence="7">6.3.4.19</ecNumber>
    </recommendedName>
    <alternativeName>
        <fullName evidence="7">tRNA(Ile)-2-lysyl-cytidine synthase</fullName>
    </alternativeName>
    <alternativeName>
        <fullName evidence="7">tRNA(Ile)-lysidine synthetase</fullName>
    </alternativeName>
</protein>
<comment type="subcellular location">
    <subcellularLocation>
        <location evidence="7">Cytoplasm</location>
    </subcellularLocation>
</comment>
<comment type="catalytic activity">
    <reaction evidence="6 7">
        <text>cytidine(34) in tRNA(Ile2) + L-lysine + ATP = lysidine(34) in tRNA(Ile2) + AMP + diphosphate + H(+)</text>
        <dbReference type="Rhea" id="RHEA:43744"/>
        <dbReference type="Rhea" id="RHEA-COMP:10625"/>
        <dbReference type="Rhea" id="RHEA-COMP:10670"/>
        <dbReference type="ChEBI" id="CHEBI:15378"/>
        <dbReference type="ChEBI" id="CHEBI:30616"/>
        <dbReference type="ChEBI" id="CHEBI:32551"/>
        <dbReference type="ChEBI" id="CHEBI:33019"/>
        <dbReference type="ChEBI" id="CHEBI:82748"/>
        <dbReference type="ChEBI" id="CHEBI:83665"/>
        <dbReference type="ChEBI" id="CHEBI:456215"/>
        <dbReference type="EC" id="6.3.4.19"/>
    </reaction>
</comment>
<feature type="domain" description="tRNA(Ile)-lysidine/2-thiocytidine synthase N-terminal" evidence="8">
    <location>
        <begin position="33"/>
        <end position="209"/>
    </location>
</feature>
<evidence type="ECO:0000256" key="6">
    <source>
        <dbReference type="ARBA" id="ARBA00048539"/>
    </source>
</evidence>
<feature type="domain" description="tRNA(Ile)-lysidine synthase substrate-binding" evidence="9">
    <location>
        <begin position="266"/>
        <end position="317"/>
    </location>
</feature>
<keyword evidence="4 7" id="KW-0547">Nucleotide-binding</keyword>
<evidence type="ECO:0000256" key="4">
    <source>
        <dbReference type="ARBA" id="ARBA00022741"/>
    </source>
</evidence>
<evidence type="ECO:0000256" key="3">
    <source>
        <dbReference type="ARBA" id="ARBA00022694"/>
    </source>
</evidence>
<evidence type="ECO:0000256" key="7">
    <source>
        <dbReference type="HAMAP-Rule" id="MF_01161"/>
    </source>
</evidence>
<evidence type="ECO:0000256" key="1">
    <source>
        <dbReference type="ARBA" id="ARBA00022490"/>
    </source>
</evidence>
<dbReference type="Gene3D" id="3.40.50.620">
    <property type="entry name" value="HUPs"/>
    <property type="match status" value="1"/>
</dbReference>
<dbReference type="InterPro" id="IPR015262">
    <property type="entry name" value="tRNA_Ile_lys_synt_subst-bd"/>
</dbReference>
<dbReference type="Pfam" id="PF01171">
    <property type="entry name" value="ATP_bind_3"/>
    <property type="match status" value="1"/>
</dbReference>
<comment type="function">
    <text evidence="7">Ligates lysine onto the cytidine present at position 34 of the AUA codon-specific tRNA(Ile) that contains the anticodon CAU, in an ATP-dependent manner. Cytidine is converted to lysidine, thus changing the amino acid specificity of the tRNA from methionine to isoleucine.</text>
</comment>
<gene>
    <name evidence="7" type="primary">tilS</name>
    <name evidence="10" type="ordered locus">CRES_0180</name>
</gene>
<dbReference type="Proteomes" id="UP000000492">
    <property type="component" value="Chromosome"/>
</dbReference>
<dbReference type="HAMAP" id="MF_01161">
    <property type="entry name" value="tRNA_Ile_lys_synt"/>
    <property type="match status" value="1"/>
</dbReference>